<proteinExistence type="predicted"/>
<accession>A0A0H5Q5P2</accession>
<evidence type="ECO:0000313" key="1">
    <source>
        <dbReference type="EMBL" id="CRY97336.1"/>
    </source>
</evidence>
<organism evidence="1">
    <name type="scientific">uncultured prokaryote</name>
    <dbReference type="NCBI Taxonomy" id="198431"/>
    <lineage>
        <taxon>unclassified sequences</taxon>
        <taxon>environmental samples</taxon>
    </lineage>
</organism>
<protein>
    <submittedName>
        <fullName evidence="1">Uncharacterized protein</fullName>
    </submittedName>
</protein>
<dbReference type="AlphaFoldDB" id="A0A0H5Q5P2"/>
<name>A0A0H5Q5P2_9ZZZZ</name>
<sequence>MSMKTNYTTEGLTFLDQGLRVWVKRETGGVPRFEHLVVPWCYVLQRDIVREIVLRHTRSMEAPPPWNEGDVSDPLC</sequence>
<reference evidence="1" key="1">
    <citation type="submission" date="2015-06" db="EMBL/GenBank/DDBJ databases">
        <authorList>
            <person name="Joergensen T."/>
        </authorList>
    </citation>
    <scope>NUCLEOTIDE SEQUENCE</scope>
    <source>
        <strain evidence="1">RGFK1496</strain>
    </source>
</reference>
<reference evidence="1" key="2">
    <citation type="submission" date="2015-07" db="EMBL/GenBank/DDBJ databases">
        <title>Plasmids, circular viruses and viroids from rat gut.</title>
        <authorList>
            <person name="Jorgensen T.J."/>
            <person name="Hansen M.A."/>
            <person name="Xu Z."/>
            <person name="Tabak M.A."/>
            <person name="Sorensen S.J."/>
            <person name="Hansen L.H."/>
        </authorList>
    </citation>
    <scope>NUCLEOTIDE SEQUENCE</scope>
    <source>
        <strain evidence="1">RGFK1496</strain>
    </source>
</reference>
<dbReference type="EMBL" id="LN854033">
    <property type="protein sequence ID" value="CRY97336.1"/>
    <property type="molecule type" value="Genomic_DNA"/>
</dbReference>